<dbReference type="STRING" id="471852.Tcur_2989"/>
<evidence type="ECO:0000256" key="1">
    <source>
        <dbReference type="ARBA" id="ARBA00007164"/>
    </source>
</evidence>
<accession>D1A809</accession>
<keyword evidence="4" id="KW-0133">Cell shape</keyword>
<dbReference type="Gene3D" id="3.40.710.10">
    <property type="entry name" value="DD-peptidase/beta-lactamase superfamily"/>
    <property type="match status" value="1"/>
</dbReference>
<reference evidence="12 13" key="1">
    <citation type="journal article" date="2011" name="Stand. Genomic Sci.">
        <title>Complete genome sequence of Thermomonospora curvata type strain (B9).</title>
        <authorList>
            <person name="Chertkov O."/>
            <person name="Sikorski J."/>
            <person name="Nolan M."/>
            <person name="Lapidus A."/>
            <person name="Lucas S."/>
            <person name="Del Rio T.G."/>
            <person name="Tice H."/>
            <person name="Cheng J.F."/>
            <person name="Goodwin L."/>
            <person name="Pitluck S."/>
            <person name="Liolios K."/>
            <person name="Ivanova N."/>
            <person name="Mavromatis K."/>
            <person name="Mikhailova N."/>
            <person name="Ovchinnikova G."/>
            <person name="Pati A."/>
            <person name="Chen A."/>
            <person name="Palaniappan K."/>
            <person name="Djao O.D."/>
            <person name="Land M."/>
            <person name="Hauser L."/>
            <person name="Chang Y.J."/>
            <person name="Jeffries C.D."/>
            <person name="Brettin T."/>
            <person name="Han C."/>
            <person name="Detter J.C."/>
            <person name="Rohde M."/>
            <person name="Goker M."/>
            <person name="Woyke T."/>
            <person name="Bristow J."/>
            <person name="Eisen J.A."/>
            <person name="Markowitz V."/>
            <person name="Hugenholtz P."/>
            <person name="Klenk H.P."/>
            <person name="Kyrpides N.C."/>
        </authorList>
    </citation>
    <scope>NUCLEOTIDE SEQUENCE [LARGE SCALE GENOMIC DNA]</scope>
    <source>
        <strain evidence="13">ATCC 19995 / DSM 43183 / JCM 3096 / KCTC 9072 / NBRC 15933 / NCIMB 10081 / Henssen B9</strain>
    </source>
</reference>
<gene>
    <name evidence="12" type="ordered locus">Tcur_2989</name>
</gene>
<keyword evidence="3" id="KW-0378">Hydrolase</keyword>
<dbReference type="GO" id="GO:0009002">
    <property type="term" value="F:serine-type D-Ala-D-Ala carboxypeptidase activity"/>
    <property type="evidence" value="ECO:0007669"/>
    <property type="project" value="InterPro"/>
</dbReference>
<dbReference type="RefSeq" id="WP_012853315.1">
    <property type="nucleotide sequence ID" value="NC_013510.1"/>
</dbReference>
<dbReference type="InterPro" id="IPR012338">
    <property type="entry name" value="Beta-lactam/transpept-like"/>
</dbReference>
<evidence type="ECO:0000256" key="7">
    <source>
        <dbReference type="PIRSR" id="PIRSR618044-1"/>
    </source>
</evidence>
<evidence type="ECO:0000256" key="5">
    <source>
        <dbReference type="ARBA" id="ARBA00022984"/>
    </source>
</evidence>
<dbReference type="GO" id="GO:0071555">
    <property type="term" value="P:cell wall organization"/>
    <property type="evidence" value="ECO:0007669"/>
    <property type="project" value="UniProtKB-KW"/>
</dbReference>
<evidence type="ECO:0000256" key="2">
    <source>
        <dbReference type="ARBA" id="ARBA00022729"/>
    </source>
</evidence>
<feature type="domain" description="Peptidase S11 D-alanyl-D-alanine carboxypeptidase A N-terminal" evidence="11">
    <location>
        <begin position="34"/>
        <end position="266"/>
    </location>
</feature>
<sequence>MRFMRTNRIIVPLVGATLLISVPAAPAAAAGAGPSGVKARSALLYEPAKRKIRWHRAGGTKRPIGSITKAMTAVVVLRSGKLDRKITIKQKHINYAVRHGGSMAHLRPGDKLTARQLLRALLLPSGCDAAYVLADAYGPGWRNFVKKMNATARALNMKKTHYANFDGLPWPTPTAGYSTALDQTKLANYAFKKLPEFRKIVRTRTYRLKAGGGHRAYTWHNTNRLLGSFKGVNGVKTGYTSAAGYSLLFAATRGKRTLIGAVLNSSTTDSTARFTDAARILSWGFGTAAPSRLVLAPLPPGANVD</sequence>
<dbReference type="PANTHER" id="PTHR21581:SF33">
    <property type="entry name" value="D-ALANYL-D-ALANINE CARBOXYPEPTIDASE DACB"/>
    <property type="match status" value="1"/>
</dbReference>
<proteinExistence type="inferred from homology"/>
<dbReference type="Proteomes" id="UP000001918">
    <property type="component" value="Chromosome"/>
</dbReference>
<feature type="active site" evidence="7">
    <location>
        <position position="125"/>
    </location>
</feature>
<dbReference type="GO" id="GO:0008360">
    <property type="term" value="P:regulation of cell shape"/>
    <property type="evidence" value="ECO:0007669"/>
    <property type="project" value="UniProtKB-KW"/>
</dbReference>
<feature type="binding site" evidence="8">
    <location>
        <position position="236"/>
    </location>
    <ligand>
        <name>substrate</name>
    </ligand>
</feature>
<dbReference type="InterPro" id="IPR018044">
    <property type="entry name" value="Peptidase_S11"/>
</dbReference>
<keyword evidence="2 10" id="KW-0732">Signal</keyword>
<dbReference type="AlphaFoldDB" id="D1A809"/>
<dbReference type="eggNOG" id="COG1686">
    <property type="taxonomic scope" value="Bacteria"/>
</dbReference>
<feature type="chain" id="PRO_5038674105" evidence="10">
    <location>
        <begin position="28"/>
        <end position="305"/>
    </location>
</feature>
<dbReference type="HOGENOM" id="CLU_027070_7_0_11"/>
<organism evidence="12 13">
    <name type="scientific">Thermomonospora curvata (strain ATCC 19995 / DSM 43183 / JCM 3096 / KCTC 9072 / NBRC 15933 / NCIMB 10081 / Henssen B9)</name>
    <dbReference type="NCBI Taxonomy" id="471852"/>
    <lineage>
        <taxon>Bacteria</taxon>
        <taxon>Bacillati</taxon>
        <taxon>Actinomycetota</taxon>
        <taxon>Actinomycetes</taxon>
        <taxon>Streptosporangiales</taxon>
        <taxon>Thermomonosporaceae</taxon>
        <taxon>Thermomonospora</taxon>
    </lineage>
</organism>
<evidence type="ECO:0000256" key="6">
    <source>
        <dbReference type="ARBA" id="ARBA00023316"/>
    </source>
</evidence>
<evidence type="ECO:0000259" key="11">
    <source>
        <dbReference type="Pfam" id="PF00768"/>
    </source>
</evidence>
<dbReference type="PANTHER" id="PTHR21581">
    <property type="entry name" value="D-ALANYL-D-ALANINE CARBOXYPEPTIDASE"/>
    <property type="match status" value="1"/>
</dbReference>
<dbReference type="MEROPS" id="S11.004"/>
<evidence type="ECO:0000313" key="12">
    <source>
        <dbReference type="EMBL" id="ACY98531.1"/>
    </source>
</evidence>
<keyword evidence="12" id="KW-0645">Protease</keyword>
<evidence type="ECO:0000313" key="13">
    <source>
        <dbReference type="Proteomes" id="UP000001918"/>
    </source>
</evidence>
<keyword evidence="5" id="KW-0573">Peptidoglycan synthesis</keyword>
<evidence type="ECO:0000256" key="8">
    <source>
        <dbReference type="PIRSR" id="PIRSR618044-2"/>
    </source>
</evidence>
<dbReference type="InterPro" id="IPR001967">
    <property type="entry name" value="Peptidase_S11_N"/>
</dbReference>
<keyword evidence="6" id="KW-0961">Cell wall biogenesis/degradation</keyword>
<dbReference type="SUPFAM" id="SSF56601">
    <property type="entry name" value="beta-lactamase/transpeptidase-like"/>
    <property type="match status" value="1"/>
</dbReference>
<evidence type="ECO:0000256" key="10">
    <source>
        <dbReference type="SAM" id="SignalP"/>
    </source>
</evidence>
<dbReference type="KEGG" id="tcu:Tcur_2989"/>
<dbReference type="EMBL" id="CP001738">
    <property type="protein sequence ID" value="ACY98531.1"/>
    <property type="molecule type" value="Genomic_DNA"/>
</dbReference>
<comment type="similarity">
    <text evidence="1 9">Belongs to the peptidase S11 family.</text>
</comment>
<name>D1A809_THECD</name>
<evidence type="ECO:0000256" key="4">
    <source>
        <dbReference type="ARBA" id="ARBA00022960"/>
    </source>
</evidence>
<feature type="signal peptide" evidence="10">
    <location>
        <begin position="1"/>
        <end position="27"/>
    </location>
</feature>
<dbReference type="Pfam" id="PF00768">
    <property type="entry name" value="Peptidase_S11"/>
    <property type="match status" value="1"/>
</dbReference>
<dbReference type="GO" id="GO:0009252">
    <property type="term" value="P:peptidoglycan biosynthetic process"/>
    <property type="evidence" value="ECO:0007669"/>
    <property type="project" value="UniProtKB-KW"/>
</dbReference>
<dbReference type="GO" id="GO:0006508">
    <property type="term" value="P:proteolysis"/>
    <property type="evidence" value="ECO:0007669"/>
    <property type="project" value="InterPro"/>
</dbReference>
<dbReference type="PRINTS" id="PR00725">
    <property type="entry name" value="DADACBPTASE1"/>
</dbReference>
<feature type="active site" description="Acyl-ester intermediate" evidence="7">
    <location>
        <position position="66"/>
    </location>
</feature>
<keyword evidence="13" id="KW-1185">Reference proteome</keyword>
<evidence type="ECO:0000256" key="9">
    <source>
        <dbReference type="RuleBase" id="RU004016"/>
    </source>
</evidence>
<keyword evidence="12" id="KW-0121">Carboxypeptidase</keyword>
<evidence type="ECO:0000256" key="3">
    <source>
        <dbReference type="ARBA" id="ARBA00022801"/>
    </source>
</evidence>
<feature type="active site" description="Proton acceptor" evidence="7">
    <location>
        <position position="69"/>
    </location>
</feature>
<protein>
    <submittedName>
        <fullName evidence="12">Peptidase S11 D-alanyl-D-alanine carboxypeptidase 1</fullName>
    </submittedName>
</protein>